<organism evidence="1 2">
    <name type="scientific">Clostridium fermenticellae</name>
    <dbReference type="NCBI Taxonomy" id="2068654"/>
    <lineage>
        <taxon>Bacteria</taxon>
        <taxon>Bacillati</taxon>
        <taxon>Bacillota</taxon>
        <taxon>Clostridia</taxon>
        <taxon>Eubacteriales</taxon>
        <taxon>Clostridiaceae</taxon>
        <taxon>Clostridium</taxon>
    </lineage>
</organism>
<dbReference type="OrthoDB" id="1909529at2"/>
<protein>
    <recommendedName>
        <fullName evidence="3">Flagellar protein FliT</fullName>
    </recommendedName>
</protein>
<reference evidence="1 2" key="1">
    <citation type="journal article" date="2019" name="Int. J. Syst. Evol. Microbiol.">
        <title>Clostridium fermenticellae sp. nov., isolated from the mud in a fermentation cellar for the production of the Chinese liquor, baijiu.</title>
        <authorList>
            <person name="Xu P.X."/>
            <person name="Chai L.J."/>
            <person name="Qiu T."/>
            <person name="Zhang X.J."/>
            <person name="Lu Z.M."/>
            <person name="Xiao C."/>
            <person name="Wang S.T."/>
            <person name="Shen C.H."/>
            <person name="Shi J.S."/>
            <person name="Xu Z.H."/>
        </authorList>
    </citation>
    <scope>NUCLEOTIDE SEQUENCE [LARGE SCALE GENOMIC DNA]</scope>
    <source>
        <strain evidence="1 2">JN500901</strain>
    </source>
</reference>
<dbReference type="EMBL" id="CP032416">
    <property type="protein sequence ID" value="AYD40710.1"/>
    <property type="molecule type" value="Genomic_DNA"/>
</dbReference>
<gene>
    <name evidence="1" type="ORF">D4Z93_09275</name>
</gene>
<accession>A0A386H4W7</accession>
<dbReference type="KEGG" id="cfer:D4Z93_09275"/>
<keyword evidence="2" id="KW-1185">Reference proteome</keyword>
<name>A0A386H4W7_9CLOT</name>
<evidence type="ECO:0000313" key="2">
    <source>
        <dbReference type="Proteomes" id="UP000266301"/>
    </source>
</evidence>
<evidence type="ECO:0008006" key="3">
    <source>
        <dbReference type="Google" id="ProtNLM"/>
    </source>
</evidence>
<evidence type="ECO:0000313" key="1">
    <source>
        <dbReference type="EMBL" id="AYD40710.1"/>
    </source>
</evidence>
<dbReference type="AlphaFoldDB" id="A0A386H4W7"/>
<sequence length="113" mass="13270">MDKELEDILIQYKICTGDIIELIENKKIDSVEDKIKCRQVLVNKIISMTDKKEEVRNIYNRLNIEKIEYKADKLIKDELHMIRTKLNDVSRNKTAANAYSRLGNSPKIFSKKI</sequence>
<proteinExistence type="predicted"/>
<dbReference type="RefSeq" id="WP_119972895.1">
    <property type="nucleotide sequence ID" value="NZ_CP032416.1"/>
</dbReference>
<dbReference type="Proteomes" id="UP000266301">
    <property type="component" value="Chromosome"/>
</dbReference>